<dbReference type="Proteomes" id="UP001428817">
    <property type="component" value="Unassembled WGS sequence"/>
</dbReference>
<gene>
    <name evidence="3" type="ORF">GCM10023321_05000</name>
</gene>
<keyword evidence="2" id="KW-0349">Heme</keyword>
<dbReference type="InterPro" id="IPR017972">
    <property type="entry name" value="Cyt_P450_CS"/>
</dbReference>
<reference evidence="4" key="1">
    <citation type="journal article" date="2019" name="Int. J. Syst. Evol. Microbiol.">
        <title>The Global Catalogue of Microorganisms (GCM) 10K type strain sequencing project: providing services to taxonomists for standard genome sequencing and annotation.</title>
        <authorList>
            <consortium name="The Broad Institute Genomics Platform"/>
            <consortium name="The Broad Institute Genome Sequencing Center for Infectious Disease"/>
            <person name="Wu L."/>
            <person name="Ma J."/>
        </authorList>
    </citation>
    <scope>NUCLEOTIDE SEQUENCE [LARGE SCALE GENOMIC DNA]</scope>
    <source>
        <strain evidence="4">JCM 18303</strain>
    </source>
</reference>
<dbReference type="PROSITE" id="PS00086">
    <property type="entry name" value="CYTOCHROME_P450"/>
    <property type="match status" value="1"/>
</dbReference>
<dbReference type="PANTHER" id="PTHR46696">
    <property type="entry name" value="P450, PUTATIVE (EUROFUNG)-RELATED"/>
    <property type="match status" value="1"/>
</dbReference>
<dbReference type="PRINTS" id="PR00385">
    <property type="entry name" value="P450"/>
</dbReference>
<keyword evidence="2" id="KW-0503">Monooxygenase</keyword>
<evidence type="ECO:0000256" key="2">
    <source>
        <dbReference type="RuleBase" id="RU000461"/>
    </source>
</evidence>
<dbReference type="PRINTS" id="PR00359">
    <property type="entry name" value="BP450"/>
</dbReference>
<keyword evidence="2" id="KW-0479">Metal-binding</keyword>
<evidence type="ECO:0000256" key="1">
    <source>
        <dbReference type="ARBA" id="ARBA00010617"/>
    </source>
</evidence>
<name>A0ABP9PGI0_9PSEU</name>
<dbReference type="PANTHER" id="PTHR46696:SF4">
    <property type="entry name" value="BIOTIN BIOSYNTHESIS CYTOCHROME P450"/>
    <property type="match status" value="1"/>
</dbReference>
<dbReference type="Gene3D" id="1.10.630.10">
    <property type="entry name" value="Cytochrome P450"/>
    <property type="match status" value="1"/>
</dbReference>
<dbReference type="InterPro" id="IPR002397">
    <property type="entry name" value="Cyt_P450_B"/>
</dbReference>
<keyword evidence="4" id="KW-1185">Reference proteome</keyword>
<dbReference type="RefSeq" id="WP_185058748.1">
    <property type="nucleotide sequence ID" value="NZ_BAABJP010000001.1"/>
</dbReference>
<comment type="caution">
    <text evidence="3">The sequence shown here is derived from an EMBL/GenBank/DDBJ whole genome shotgun (WGS) entry which is preliminary data.</text>
</comment>
<dbReference type="SUPFAM" id="SSF48264">
    <property type="entry name" value="Cytochrome P450"/>
    <property type="match status" value="1"/>
</dbReference>
<keyword evidence="2" id="KW-0560">Oxidoreductase</keyword>
<protein>
    <submittedName>
        <fullName evidence="3">Cytochrome P450</fullName>
    </submittedName>
</protein>
<sequence length="420" mass="47574">MTSYDPYDPAVKEDPQKYFKPLRDGCPVHHHVIDDVEVGKMNENPWIAEPTTEFWSLSRYQDCVQVLQTPALYSSKEGPGPERTRALTEDGMLLFSDDPAHRWQRSIANKAFTPRRVALLEPDIQKVADDLIDQLYPRGECDLHLEFAAAMTIRVVAKVVGVDDSRIDDFFRWGNDTIGAFGADEEGIKRSFTSGMEFLAYFNELLEDRRTKLANDEEVPDDILTAMITAADEETGKKLSDVELFMGAQQFMVAGFETTTTTIGSGIWLLNQHPEQLQKVKDNPDLILVLVEEVLRYASPLEGLCRTATEDTEIAGVKIPKGGKVRWLMASANRDERAFERADEFDLDRDRVQVRKHLSFGHGIHMCLGSALARMELKIAFETLLRRLPNLRPDPDKQPERNKALLVSGFSYLPVVWDVT</sequence>
<dbReference type="EMBL" id="BAABJP010000001">
    <property type="protein sequence ID" value="GAA5146092.1"/>
    <property type="molecule type" value="Genomic_DNA"/>
</dbReference>
<dbReference type="InterPro" id="IPR001128">
    <property type="entry name" value="Cyt_P450"/>
</dbReference>
<dbReference type="Pfam" id="PF00067">
    <property type="entry name" value="p450"/>
    <property type="match status" value="1"/>
</dbReference>
<proteinExistence type="inferred from homology"/>
<accession>A0ABP9PGI0</accession>
<comment type="similarity">
    <text evidence="1 2">Belongs to the cytochrome P450 family.</text>
</comment>
<evidence type="ECO:0000313" key="4">
    <source>
        <dbReference type="Proteomes" id="UP001428817"/>
    </source>
</evidence>
<keyword evidence="2" id="KW-0408">Iron</keyword>
<dbReference type="InterPro" id="IPR036396">
    <property type="entry name" value="Cyt_P450_sf"/>
</dbReference>
<evidence type="ECO:0000313" key="3">
    <source>
        <dbReference type="EMBL" id="GAA5146092.1"/>
    </source>
</evidence>
<organism evidence="3 4">
    <name type="scientific">Pseudonocardia eucalypti</name>
    <dbReference type="NCBI Taxonomy" id="648755"/>
    <lineage>
        <taxon>Bacteria</taxon>
        <taxon>Bacillati</taxon>
        <taxon>Actinomycetota</taxon>
        <taxon>Actinomycetes</taxon>
        <taxon>Pseudonocardiales</taxon>
        <taxon>Pseudonocardiaceae</taxon>
        <taxon>Pseudonocardia</taxon>
    </lineage>
</organism>